<dbReference type="InterPro" id="IPR019606">
    <property type="entry name" value="GerMN"/>
</dbReference>
<comment type="caution">
    <text evidence="3">The sequence shown here is derived from an EMBL/GenBank/DDBJ whole genome shotgun (WGS) entry which is preliminary data.</text>
</comment>
<dbReference type="Proteomes" id="UP000006316">
    <property type="component" value="Unassembled WGS sequence"/>
</dbReference>
<dbReference type="STRING" id="1117379.BABA_21691"/>
<reference evidence="3 4" key="1">
    <citation type="journal article" date="2012" name="Front. Microbiol.">
        <title>Redundancy and modularity in membrane-associated dissimilatory nitrate reduction in Bacillus.</title>
        <authorList>
            <person name="Heylen K."/>
            <person name="Keltjens J."/>
        </authorList>
    </citation>
    <scope>NUCLEOTIDE SEQUENCE [LARGE SCALE GENOMIC DNA]</scope>
    <source>
        <strain evidence="4">LMG 21833T</strain>
    </source>
</reference>
<dbReference type="EMBL" id="AJLS01000138">
    <property type="protein sequence ID" value="EKN65019.1"/>
    <property type="molecule type" value="Genomic_DNA"/>
</dbReference>
<feature type="domain" description="GerMN" evidence="2">
    <location>
        <begin position="242"/>
        <end position="331"/>
    </location>
</feature>
<feature type="region of interest" description="Disordered" evidence="1">
    <location>
        <begin position="330"/>
        <end position="351"/>
    </location>
</feature>
<evidence type="ECO:0000256" key="1">
    <source>
        <dbReference type="SAM" id="MobiDB-lite"/>
    </source>
</evidence>
<dbReference type="SMART" id="SM00909">
    <property type="entry name" value="Germane"/>
    <property type="match status" value="2"/>
</dbReference>
<feature type="domain" description="GerMN" evidence="2">
    <location>
        <begin position="90"/>
        <end position="181"/>
    </location>
</feature>
<sequence>MSKNKAKILGVTMLGSAVLLSGCGLFGGETQKKIDPPKSVTVTNKPVSKETTAKEKSKVENVIKTELYLIDKDGYVVPQTLNLPKTTSVAKQALEYLVANGQGTDMIPNGFRAVLPEDTTLSVDIKKETGVATVNFSKEFKDYKPEDEAKILQSVTWTLTQFDNVKTVKLQMNGHELTEMPVNGTPISQNLSRATGINIDTNDVVDIANTKPVTVYYIGGEEDSYYYVPVTRRISNTEKDQYAAVVNELIKGPSAKSTLVSEFVNDAKLLEAPKYKDGVVTLNFNKNIYDSFDKKEVSQSLLDTIVLSLTEQQGVEKVAVQVDGKAEIKNDKGKKLSEPVTRPEKVNTGSF</sequence>
<dbReference type="AlphaFoldDB" id="K6D9R7"/>
<dbReference type="PROSITE" id="PS51257">
    <property type="entry name" value="PROKAR_LIPOPROTEIN"/>
    <property type="match status" value="1"/>
</dbReference>
<dbReference type="RefSeq" id="WP_007087330.1">
    <property type="nucleotide sequence ID" value="NZ_AJLS01000138.1"/>
</dbReference>
<evidence type="ECO:0000313" key="4">
    <source>
        <dbReference type="Proteomes" id="UP000006316"/>
    </source>
</evidence>
<protein>
    <submittedName>
        <fullName evidence="3">Germination protein gerM</fullName>
    </submittedName>
</protein>
<accession>K6D9R7</accession>
<dbReference type="PATRIC" id="fig|1117379.3.peg.4496"/>
<dbReference type="eggNOG" id="COG5401">
    <property type="taxonomic scope" value="Bacteria"/>
</dbReference>
<dbReference type="Pfam" id="PF10646">
    <property type="entry name" value="Germane"/>
    <property type="match status" value="2"/>
</dbReference>
<evidence type="ECO:0000313" key="3">
    <source>
        <dbReference type="EMBL" id="EKN65019.1"/>
    </source>
</evidence>
<proteinExistence type="predicted"/>
<feature type="compositionally biased region" description="Basic and acidic residues" evidence="1">
    <location>
        <begin position="330"/>
        <end position="345"/>
    </location>
</feature>
<evidence type="ECO:0000259" key="2">
    <source>
        <dbReference type="SMART" id="SM00909"/>
    </source>
</evidence>
<organism evidence="3 4">
    <name type="scientific">Neobacillus bataviensis LMG 21833</name>
    <dbReference type="NCBI Taxonomy" id="1117379"/>
    <lineage>
        <taxon>Bacteria</taxon>
        <taxon>Bacillati</taxon>
        <taxon>Bacillota</taxon>
        <taxon>Bacilli</taxon>
        <taxon>Bacillales</taxon>
        <taxon>Bacillaceae</taxon>
        <taxon>Neobacillus</taxon>
    </lineage>
</organism>
<name>K6D9R7_9BACI</name>
<gene>
    <name evidence="3" type="ORF">BABA_21691</name>
</gene>
<keyword evidence="4" id="KW-1185">Reference proteome</keyword>